<sequence>MTLDALPMAFVAFTGPQASGKSTVAGALSEELRREGERVALVELDQIAEMALPSLPSWDTAARIFAMVAGAWARADLTCVIAEGISSQDEVSLLLDHVPPAAAMITVAMTTPFEAALPRAQADPTRGSSRDRDWLAERYREWSLEKARISADVLLDASQLSLDQCVRRLTADIQSARSLHT</sequence>
<evidence type="ECO:0000313" key="4">
    <source>
        <dbReference type="Proteomes" id="UP000319263"/>
    </source>
</evidence>
<reference evidence="3 4" key="1">
    <citation type="submission" date="2019-07" db="EMBL/GenBank/DDBJ databases">
        <title>Microlunatus dokdonensis sp. nov. isolated from the rhizospheric soil of the wild plant Elymus tsukushiensis.</title>
        <authorList>
            <person name="Ghim S.-Y."/>
            <person name="Hwang Y.-J."/>
            <person name="Son J.-S."/>
            <person name="Shin J.-H."/>
        </authorList>
    </citation>
    <scope>NUCLEOTIDE SEQUENCE [LARGE SCALE GENOMIC DNA]</scope>
    <source>
        <strain evidence="3 4">KUDC0627</strain>
    </source>
</reference>
<dbReference type="InterPro" id="IPR027417">
    <property type="entry name" value="P-loop_NTPase"/>
</dbReference>
<dbReference type="GO" id="GO:0004020">
    <property type="term" value="F:adenylylsulfate kinase activity"/>
    <property type="evidence" value="ECO:0007669"/>
    <property type="project" value="UniProtKB-EC"/>
</dbReference>
<evidence type="ECO:0000259" key="2">
    <source>
        <dbReference type="Pfam" id="PF01583"/>
    </source>
</evidence>
<dbReference type="RefSeq" id="WP_143987752.1">
    <property type="nucleotide sequence ID" value="NZ_CP041692.1"/>
</dbReference>
<evidence type="ECO:0000313" key="3">
    <source>
        <dbReference type="EMBL" id="QDP97798.1"/>
    </source>
</evidence>
<protein>
    <submittedName>
        <fullName evidence="3">Adenylyl-sulfate kinase</fullName>
        <ecNumber evidence="3">2.7.1.25</ecNumber>
    </submittedName>
</protein>
<dbReference type="EC" id="2.7.1.25" evidence="3"/>
<dbReference type="Pfam" id="PF01583">
    <property type="entry name" value="APS_kinase"/>
    <property type="match status" value="1"/>
</dbReference>
<gene>
    <name evidence="3" type="ORF">FOE78_19470</name>
</gene>
<dbReference type="KEGG" id="mik:FOE78_19470"/>
<keyword evidence="1 3" id="KW-0808">Transferase</keyword>
<dbReference type="OrthoDB" id="3379520at2"/>
<dbReference type="Proteomes" id="UP000319263">
    <property type="component" value="Chromosome"/>
</dbReference>
<dbReference type="EMBL" id="CP041692">
    <property type="protein sequence ID" value="QDP97798.1"/>
    <property type="molecule type" value="Genomic_DNA"/>
</dbReference>
<keyword evidence="3" id="KW-0418">Kinase</keyword>
<feature type="domain" description="APS kinase" evidence="2">
    <location>
        <begin position="10"/>
        <end position="79"/>
    </location>
</feature>
<dbReference type="Gene3D" id="3.40.50.300">
    <property type="entry name" value="P-loop containing nucleotide triphosphate hydrolases"/>
    <property type="match status" value="1"/>
</dbReference>
<evidence type="ECO:0000256" key="1">
    <source>
        <dbReference type="ARBA" id="ARBA00022679"/>
    </source>
</evidence>
<dbReference type="CDD" id="cd01983">
    <property type="entry name" value="SIMIBI"/>
    <property type="match status" value="1"/>
</dbReference>
<dbReference type="InterPro" id="IPR059117">
    <property type="entry name" value="APS_kinase_dom"/>
</dbReference>
<dbReference type="SUPFAM" id="SSF52540">
    <property type="entry name" value="P-loop containing nucleoside triphosphate hydrolases"/>
    <property type="match status" value="1"/>
</dbReference>
<proteinExistence type="predicted"/>
<dbReference type="AlphaFoldDB" id="A0A516Q312"/>
<keyword evidence="4" id="KW-1185">Reference proteome</keyword>
<name>A0A516Q312_9ACTN</name>
<organism evidence="3 4">
    <name type="scientific">Microlunatus elymi</name>
    <dbReference type="NCBI Taxonomy" id="2596828"/>
    <lineage>
        <taxon>Bacteria</taxon>
        <taxon>Bacillati</taxon>
        <taxon>Actinomycetota</taxon>
        <taxon>Actinomycetes</taxon>
        <taxon>Propionibacteriales</taxon>
        <taxon>Propionibacteriaceae</taxon>
        <taxon>Microlunatus</taxon>
    </lineage>
</organism>
<accession>A0A516Q312</accession>